<sequence>MVIQDQNENSHDPRNPSKTQMEVRPVSNIPSIELTSETEVSSSPNPSSRNNSTDGEDDNRLFLKIDEGYSRKGSSLSYDAVGYHSDAVTSISNQSSPPYSSSSENSPTQRQDLLNPVFNSNPVPEKHNFIGKGGSFNIFKSDNLLCPFGNSRRNSGINDDDGPESSFCQVPIKIASLGFVFSTLIMVVLLISYILFQIKHSSIAHNIESNEYAKLTFCILLIGVIYLIFSSFYVYGISVDKKKYLLPLIFATISFCVALTGATLSFIISTASEINEELTKQEIEHNAILEIERKLFLSSSDDGIQHLPLHPIKHGQNRISDIILQRVILVCIIIYQIFTVICYYKTYKYIEKFQRKDCHQSTHEGIK</sequence>
<keyword evidence="2" id="KW-0812">Transmembrane</keyword>
<keyword evidence="2" id="KW-1133">Transmembrane helix</keyword>
<feature type="transmembrane region" description="Helical" evidence="2">
    <location>
        <begin position="327"/>
        <end position="346"/>
    </location>
</feature>
<keyword evidence="2" id="KW-0472">Membrane</keyword>
<reference evidence="4" key="1">
    <citation type="submission" date="2017-02" db="UniProtKB">
        <authorList>
            <consortium name="WormBaseParasite"/>
        </authorList>
    </citation>
    <scope>IDENTIFICATION</scope>
</reference>
<proteinExistence type="predicted"/>
<feature type="compositionally biased region" description="Low complexity" evidence="1">
    <location>
        <begin position="90"/>
        <end position="107"/>
    </location>
</feature>
<keyword evidence="3" id="KW-1185">Reference proteome</keyword>
<feature type="compositionally biased region" description="Low complexity" evidence="1">
    <location>
        <begin position="35"/>
        <end position="53"/>
    </location>
</feature>
<evidence type="ECO:0000313" key="3">
    <source>
        <dbReference type="Proteomes" id="UP000046392"/>
    </source>
</evidence>
<dbReference type="Proteomes" id="UP000046392">
    <property type="component" value="Unplaced"/>
</dbReference>
<organism evidence="3 4">
    <name type="scientific">Strongyloides papillosus</name>
    <name type="common">Intestinal threadworm</name>
    <dbReference type="NCBI Taxonomy" id="174720"/>
    <lineage>
        <taxon>Eukaryota</taxon>
        <taxon>Metazoa</taxon>
        <taxon>Ecdysozoa</taxon>
        <taxon>Nematoda</taxon>
        <taxon>Chromadorea</taxon>
        <taxon>Rhabditida</taxon>
        <taxon>Tylenchina</taxon>
        <taxon>Panagrolaimomorpha</taxon>
        <taxon>Strongyloidoidea</taxon>
        <taxon>Strongyloididae</taxon>
        <taxon>Strongyloides</taxon>
    </lineage>
</organism>
<feature type="transmembrane region" description="Helical" evidence="2">
    <location>
        <begin position="244"/>
        <end position="268"/>
    </location>
</feature>
<evidence type="ECO:0000256" key="2">
    <source>
        <dbReference type="SAM" id="Phobius"/>
    </source>
</evidence>
<accession>A0A0N5BLV3</accession>
<evidence type="ECO:0000313" key="4">
    <source>
        <dbReference type="WBParaSite" id="SPAL_0000689900.1"/>
    </source>
</evidence>
<dbReference type="AlphaFoldDB" id="A0A0N5BLV3"/>
<feature type="transmembrane region" description="Helical" evidence="2">
    <location>
        <begin position="174"/>
        <end position="196"/>
    </location>
</feature>
<name>A0A0N5BLV3_STREA</name>
<feature type="region of interest" description="Disordered" evidence="1">
    <location>
        <begin position="89"/>
        <end position="114"/>
    </location>
</feature>
<dbReference type="WBParaSite" id="SPAL_0000689900.1">
    <property type="protein sequence ID" value="SPAL_0000689900.1"/>
    <property type="gene ID" value="SPAL_0000689900"/>
</dbReference>
<feature type="region of interest" description="Disordered" evidence="1">
    <location>
        <begin position="1"/>
        <end position="59"/>
    </location>
</feature>
<protein>
    <submittedName>
        <fullName evidence="4">MARVEL domain-containing protein</fullName>
    </submittedName>
</protein>
<feature type="transmembrane region" description="Helical" evidence="2">
    <location>
        <begin position="217"/>
        <end position="238"/>
    </location>
</feature>
<evidence type="ECO:0000256" key="1">
    <source>
        <dbReference type="SAM" id="MobiDB-lite"/>
    </source>
</evidence>